<reference evidence="3 4" key="1">
    <citation type="submission" date="2017-03" db="EMBL/GenBank/DDBJ databases">
        <title>Genome sequence of Methanobrevibacter thaueri.</title>
        <authorList>
            <person name="Poehlein A."/>
            <person name="Seedorf H."/>
            <person name="Daniel R."/>
        </authorList>
    </citation>
    <scope>NUCLEOTIDE SEQUENCE [LARGE SCALE GENOMIC DNA]</scope>
    <source>
        <strain evidence="3 4">DSM 11995</strain>
    </source>
</reference>
<feature type="domain" description="Bacterial Ig-like" evidence="2">
    <location>
        <begin position="600"/>
        <end position="671"/>
    </location>
</feature>
<evidence type="ECO:0000313" key="4">
    <source>
        <dbReference type="Proteomes" id="UP000251717"/>
    </source>
</evidence>
<dbReference type="SUPFAM" id="SSF51126">
    <property type="entry name" value="Pectin lyase-like"/>
    <property type="match status" value="1"/>
</dbReference>
<feature type="region of interest" description="Disordered" evidence="1">
    <location>
        <begin position="673"/>
        <end position="694"/>
    </location>
</feature>
<dbReference type="Pfam" id="PF16640">
    <property type="entry name" value="Big_3_5"/>
    <property type="match status" value="1"/>
</dbReference>
<dbReference type="Gene3D" id="2.60.40.10">
    <property type="entry name" value="Immunoglobulins"/>
    <property type="match status" value="1"/>
</dbReference>
<evidence type="ECO:0000259" key="2">
    <source>
        <dbReference type="Pfam" id="PF16640"/>
    </source>
</evidence>
<dbReference type="AlphaFoldDB" id="A0A315XQU0"/>
<proteinExistence type="predicted"/>
<dbReference type="Proteomes" id="UP000251717">
    <property type="component" value="Unassembled WGS sequence"/>
</dbReference>
<protein>
    <recommendedName>
        <fullName evidence="2">Bacterial Ig-like domain-containing protein</fullName>
    </recommendedName>
</protein>
<dbReference type="RefSeq" id="WP_116591014.1">
    <property type="nucleotide sequence ID" value="NZ_MZGS01000005.1"/>
</dbReference>
<name>A0A315XQU0_9EURY</name>
<dbReference type="OrthoDB" id="71598at2157"/>
<feature type="compositionally biased region" description="Basic and acidic residues" evidence="1">
    <location>
        <begin position="673"/>
        <end position="688"/>
    </location>
</feature>
<sequence length="787" mass="86967">MTFKKFFILFLLFSVVCSINVIAAADLEISDNNLNTPLEDNLFEISEDSIESSEYLTNSNLYGEDISLNSKSEVISSNSENYSVWVGQNVTKDGNGSSENPYATFELACNGVNSNYENVVINVDEGTYDLTSLLTFNVNNLYIIGTSGNVVIKNVPSGSFALSSSSGNFSMSNIIIDGDYPLQMSTVQTEMNYIFKGLDANLVTFNNCTFKECFGFLYFDVDNYNPEEVCFETYVFNNCKFLYESMFTGVSPMTGMIFRNVFFKNCLFNYKTILAEFSEEGSGIIFNHINSFENCWFGQNSLLAAFYSGASYNGEYLGYDINRYAIFSISENYLGNNNYEVLGKLTWSDGTTDGFENLTSMVVNLSSDTGDFNQKTAILDNGTFKVIYTSSESNHKITATLDNEIQTVEFESINMVLDAPSITYGDNQNITVTLPDQYNGIITVIVNNKTYTQQVEYTNVVTINITDVLPVGVHDVNVNFVDKIDNETCAIYGFNTTTITVSKVSEYEFNVNITPYKVYVGDNATITLSLPNYANGTVTVKIGDNEAKTFNVNETITINGFEAGNNVVNITYKGNDIYDAKSIVRNISALNKPAITIPEINAGKATTTNITLPENATGNITLTVDEKDYIFNVTNGSATITIPELSAGKHNVTISYSGDGNYAGFSQTSVVEVKEPAKPTPKPDDKKPATTKKTPTKITAKKKTFKAKTKVKKYTITLKAGKKAVKKVQVILKIGKKTYKAKTNAKGKATFKIKKLTKKGKYTAKITFKGNKLYKATTKKVKITVKK</sequence>
<comment type="caution">
    <text evidence="3">The sequence shown here is derived from an EMBL/GenBank/DDBJ whole genome shotgun (WGS) entry which is preliminary data.</text>
</comment>
<keyword evidence="4" id="KW-1185">Reference proteome</keyword>
<organism evidence="3 4">
    <name type="scientific">Methanobrevibacter thaueri</name>
    <dbReference type="NCBI Taxonomy" id="190975"/>
    <lineage>
        <taxon>Archaea</taxon>
        <taxon>Methanobacteriati</taxon>
        <taxon>Methanobacteriota</taxon>
        <taxon>Methanomada group</taxon>
        <taxon>Methanobacteria</taxon>
        <taxon>Methanobacteriales</taxon>
        <taxon>Methanobacteriaceae</taxon>
        <taxon>Methanobrevibacter</taxon>
    </lineage>
</organism>
<accession>A0A315XQU0</accession>
<gene>
    <name evidence="3" type="ORF">MBBTH_00160</name>
</gene>
<dbReference type="InterPro" id="IPR011050">
    <property type="entry name" value="Pectin_lyase_fold/virulence"/>
</dbReference>
<dbReference type="InterPro" id="IPR032109">
    <property type="entry name" value="Big_3_5"/>
</dbReference>
<dbReference type="EMBL" id="MZGS01000005">
    <property type="protein sequence ID" value="PWB88383.1"/>
    <property type="molecule type" value="Genomic_DNA"/>
</dbReference>
<evidence type="ECO:0000313" key="3">
    <source>
        <dbReference type="EMBL" id="PWB88383.1"/>
    </source>
</evidence>
<evidence type="ECO:0000256" key="1">
    <source>
        <dbReference type="SAM" id="MobiDB-lite"/>
    </source>
</evidence>
<dbReference type="InterPro" id="IPR013783">
    <property type="entry name" value="Ig-like_fold"/>
</dbReference>